<feature type="domain" description="Glycosyltransferase 2-like" evidence="2">
    <location>
        <begin position="7"/>
        <end position="134"/>
    </location>
</feature>
<keyword evidence="1" id="KW-0472">Membrane</keyword>
<keyword evidence="1" id="KW-1133">Transmembrane helix</keyword>
<dbReference type="AlphaFoldDB" id="A0A7C4NRN7"/>
<dbReference type="EMBL" id="DSZN01000112">
    <property type="protein sequence ID" value="HGQ86178.1"/>
    <property type="molecule type" value="Genomic_DNA"/>
</dbReference>
<sequence length="299" mass="35115">MIKFYLILATLGRYKEVDNFLYSLRVQTYRNFELIVVDQNDSIIIDDIIKKYSSSFPIHHIKIKEKGLSLARNVGLRYINSIIKNENNKEIIIAFPDDDCEYPSSLFEDVLRVFRELDNSYNIITGISIDKQNKLPSSGKWKDSKCEINCKNIFQTMISYTIFIKISDILDIFFDEKLGVGTFFSSAEETDFVYRMLKNGYKGFYYPEKIIIYHPLKGLDYKNPKDRQRAYTYGMGMGAFFKKHLVKNKDLSLLPSFIKYFFIRPIGGMFLGLAKFNISMFLYYKNVLKGRWTGLLRYC</sequence>
<dbReference type="Gene3D" id="3.90.550.10">
    <property type="entry name" value="Spore Coat Polysaccharide Biosynthesis Protein SpsA, Chain A"/>
    <property type="match status" value="1"/>
</dbReference>
<dbReference type="Pfam" id="PF00535">
    <property type="entry name" value="Glycos_transf_2"/>
    <property type="match status" value="1"/>
</dbReference>
<dbReference type="CDD" id="cd00761">
    <property type="entry name" value="Glyco_tranf_GTA_type"/>
    <property type="match status" value="1"/>
</dbReference>
<evidence type="ECO:0000313" key="3">
    <source>
        <dbReference type="EMBL" id="HGQ86178.1"/>
    </source>
</evidence>
<keyword evidence="1" id="KW-0812">Transmembrane</keyword>
<accession>A0A7C4NRN7</accession>
<evidence type="ECO:0000256" key="1">
    <source>
        <dbReference type="SAM" id="Phobius"/>
    </source>
</evidence>
<name>A0A7C4NRN7_9BACT</name>
<feature type="transmembrane region" description="Helical" evidence="1">
    <location>
        <begin position="261"/>
        <end position="284"/>
    </location>
</feature>
<proteinExistence type="predicted"/>
<protein>
    <submittedName>
        <fullName evidence="3">Glycosyltransferase family 2 protein</fullName>
    </submittedName>
</protein>
<comment type="caution">
    <text evidence="3">The sequence shown here is derived from an EMBL/GenBank/DDBJ whole genome shotgun (WGS) entry which is preliminary data.</text>
</comment>
<dbReference type="PANTHER" id="PTHR22916">
    <property type="entry name" value="GLYCOSYLTRANSFERASE"/>
    <property type="match status" value="1"/>
</dbReference>
<keyword evidence="3" id="KW-0808">Transferase</keyword>
<organism evidence="3">
    <name type="scientific">Thermodesulfobacterium geofontis</name>
    <dbReference type="NCBI Taxonomy" id="1295609"/>
    <lineage>
        <taxon>Bacteria</taxon>
        <taxon>Pseudomonadati</taxon>
        <taxon>Thermodesulfobacteriota</taxon>
        <taxon>Thermodesulfobacteria</taxon>
        <taxon>Thermodesulfobacteriales</taxon>
        <taxon>Thermodesulfobacteriaceae</taxon>
        <taxon>Thermodesulfobacterium</taxon>
    </lineage>
</organism>
<reference evidence="3" key="1">
    <citation type="journal article" date="2020" name="mSystems">
        <title>Genome- and Community-Level Interaction Insights into Carbon Utilization and Element Cycling Functions of Hydrothermarchaeota in Hydrothermal Sediment.</title>
        <authorList>
            <person name="Zhou Z."/>
            <person name="Liu Y."/>
            <person name="Xu W."/>
            <person name="Pan J."/>
            <person name="Luo Z.H."/>
            <person name="Li M."/>
        </authorList>
    </citation>
    <scope>NUCLEOTIDE SEQUENCE [LARGE SCALE GENOMIC DNA]</scope>
    <source>
        <strain evidence="3">SpSt-6</strain>
    </source>
</reference>
<gene>
    <name evidence="3" type="ORF">ENT66_07820</name>
</gene>
<evidence type="ECO:0000259" key="2">
    <source>
        <dbReference type="Pfam" id="PF00535"/>
    </source>
</evidence>
<dbReference type="InterPro" id="IPR001173">
    <property type="entry name" value="Glyco_trans_2-like"/>
</dbReference>
<dbReference type="SUPFAM" id="SSF53448">
    <property type="entry name" value="Nucleotide-diphospho-sugar transferases"/>
    <property type="match status" value="1"/>
</dbReference>
<dbReference type="InterPro" id="IPR029044">
    <property type="entry name" value="Nucleotide-diphossugar_trans"/>
</dbReference>
<dbReference type="GO" id="GO:0016758">
    <property type="term" value="F:hexosyltransferase activity"/>
    <property type="evidence" value="ECO:0007669"/>
    <property type="project" value="UniProtKB-ARBA"/>
</dbReference>